<protein>
    <submittedName>
        <fullName evidence="1">Uncharacterized protein</fullName>
    </submittedName>
</protein>
<sequence>MVYMKLLWTITYTKDGLQLFLEAENKIEAVNMIDYLVHEGVSLASITVFPHCTGQPASEFYVEVPDLELGQYCIMFTDGDPIIVDSEGVLVDSDDPECPNRLDGVYNTNSGITTKWSRVKIQVDAGVCFGTGYDKAEIDNQVNGTIQRIVRGTL</sequence>
<keyword evidence="2" id="KW-1185">Reference proteome</keyword>
<evidence type="ECO:0000313" key="1">
    <source>
        <dbReference type="EMBL" id="AGR46889.1"/>
    </source>
</evidence>
<gene>
    <name evidence="1" type="ORF">JL_6</name>
</gene>
<proteinExistence type="predicted"/>
<reference evidence="1 2" key="1">
    <citation type="journal article" date="2014" name="Genome Announc.">
        <title>Genome Sequences of Three Novel Bacillus cereus Bacteriophages.</title>
        <authorList>
            <person name="Grose J.H."/>
            <person name="Jensen J.D."/>
            <person name="Merrill B.D."/>
            <person name="Fisher J.N."/>
            <person name="Burnett S.H."/>
            <person name="Breakwell D.P."/>
        </authorList>
    </citation>
    <scope>NUCLEOTIDE SEQUENCE [LARGE SCALE GENOMIC DNA]</scope>
</reference>
<dbReference type="KEGG" id="vg:26642124"/>
<organism evidence="1 2">
    <name type="scientific">Bacillus phage JL</name>
    <dbReference type="NCBI Taxonomy" id="1296655"/>
    <lineage>
        <taxon>Viruses</taxon>
        <taxon>Duplodnaviria</taxon>
        <taxon>Heunggongvirae</taxon>
        <taxon>Uroviricota</taxon>
        <taxon>Caudoviricetes</taxon>
        <taxon>Herelleviridae</taxon>
        <taxon>Spounavirinae</taxon>
        <taxon>Siminovitchvirus</taxon>
        <taxon>Siminovitchvirus JL</taxon>
    </lineage>
</organism>
<dbReference type="RefSeq" id="YP_009215786.1">
    <property type="nucleotide sequence ID" value="NC_028982.1"/>
</dbReference>
<evidence type="ECO:0000313" key="2">
    <source>
        <dbReference type="Proteomes" id="UP000015092"/>
    </source>
</evidence>
<name>S5MAT7_9CAUD</name>
<dbReference type="GeneID" id="26642124"/>
<dbReference type="Proteomes" id="UP000015092">
    <property type="component" value="Segment"/>
</dbReference>
<accession>S5MAT7</accession>
<dbReference type="EMBL" id="KC595512">
    <property type="protein sequence ID" value="AGR46889.1"/>
    <property type="molecule type" value="Genomic_DNA"/>
</dbReference>